<gene>
    <name evidence="2" type="ORF">EVOR1521_LOCUS4592</name>
</gene>
<name>A0AA36MPJ6_9DINO</name>
<evidence type="ECO:0000313" key="2">
    <source>
        <dbReference type="EMBL" id="CAJ1375283.1"/>
    </source>
</evidence>
<accession>A0AA36MPJ6</accession>
<dbReference type="Pfam" id="PF00856">
    <property type="entry name" value="SET"/>
    <property type="match status" value="1"/>
</dbReference>
<dbReference type="Proteomes" id="UP001178507">
    <property type="component" value="Unassembled WGS sequence"/>
</dbReference>
<feature type="domain" description="SET" evidence="1">
    <location>
        <begin position="590"/>
        <end position="795"/>
    </location>
</feature>
<dbReference type="Gene3D" id="1.25.40.10">
    <property type="entry name" value="Tetratricopeptide repeat domain"/>
    <property type="match status" value="1"/>
</dbReference>
<dbReference type="PROSITE" id="PS50280">
    <property type="entry name" value="SET"/>
    <property type="match status" value="1"/>
</dbReference>
<dbReference type="InterPro" id="IPR046341">
    <property type="entry name" value="SET_dom_sf"/>
</dbReference>
<dbReference type="SUPFAM" id="SSF48452">
    <property type="entry name" value="TPR-like"/>
    <property type="match status" value="1"/>
</dbReference>
<dbReference type="InterPro" id="IPR053209">
    <property type="entry name" value="Gramillin-biosynth_MTr"/>
</dbReference>
<dbReference type="PANTHER" id="PTHR47643:SF2">
    <property type="entry name" value="TPR DOMAIN PROTEIN (AFU_ORTHOLOGUE AFUA_5G12710)"/>
    <property type="match status" value="1"/>
</dbReference>
<reference evidence="2" key="1">
    <citation type="submission" date="2023-08" db="EMBL/GenBank/DDBJ databases">
        <authorList>
            <person name="Chen Y."/>
            <person name="Shah S."/>
            <person name="Dougan E. K."/>
            <person name="Thang M."/>
            <person name="Chan C."/>
        </authorList>
    </citation>
    <scope>NUCLEOTIDE SEQUENCE</scope>
</reference>
<dbReference type="InterPro" id="IPR011990">
    <property type="entry name" value="TPR-like_helical_dom_sf"/>
</dbReference>
<evidence type="ECO:0000313" key="3">
    <source>
        <dbReference type="Proteomes" id="UP001178507"/>
    </source>
</evidence>
<organism evidence="2 3">
    <name type="scientific">Effrenium voratum</name>
    <dbReference type="NCBI Taxonomy" id="2562239"/>
    <lineage>
        <taxon>Eukaryota</taxon>
        <taxon>Sar</taxon>
        <taxon>Alveolata</taxon>
        <taxon>Dinophyceae</taxon>
        <taxon>Suessiales</taxon>
        <taxon>Symbiodiniaceae</taxon>
        <taxon>Effrenium</taxon>
    </lineage>
</organism>
<dbReference type="InterPro" id="IPR001214">
    <property type="entry name" value="SET_dom"/>
</dbReference>
<dbReference type="Gene3D" id="2.170.270.10">
    <property type="entry name" value="SET domain"/>
    <property type="match status" value="1"/>
</dbReference>
<evidence type="ECO:0000259" key="1">
    <source>
        <dbReference type="PROSITE" id="PS50280"/>
    </source>
</evidence>
<dbReference type="SUPFAM" id="SSF82199">
    <property type="entry name" value="SET domain"/>
    <property type="match status" value="1"/>
</dbReference>
<protein>
    <recommendedName>
        <fullName evidence="1">SET domain-containing protein</fullName>
    </recommendedName>
</protein>
<dbReference type="PANTHER" id="PTHR47643">
    <property type="entry name" value="TPR DOMAIN PROTEIN (AFU_ORTHOLOGUE AFUA_5G12710)"/>
    <property type="match status" value="1"/>
</dbReference>
<keyword evidence="3" id="KW-1185">Reference proteome</keyword>
<proteinExistence type="predicted"/>
<sequence length="808" mass="88397">MSDLHILEAFRRYCHPEVVNEFQQLGPENQQVWLNAFFATCHNSAVTAAADRVAERLYLANPQTLDPSDADLPSMLAQMQSSYPIRGETGADPCPLLRALQPHMKLDQSYWADLLGPLRDFLPSWGRKRTRQELRRRHEMGVLHHKGWQAILSQNSDLKALKRSDATTQKPTAFMKSWTSLVPSCFADLPLFMVAKGKVVHCTVIDHPFVSTAIQVLVEDDQGQLMSLQLYNQLPEGAFGGFSADGVTSKFAKGTKVSIAEPFLKIMNDGYRGIRVDAPSDVRVSLVDSDMTSLKTAGNSAFSKGQFDLAKEQYLAALEVAEAEEITMCLANRAQAFLEIDPVEACKDAATTLLLRPAHQKAGLRYAAALKRCAEHWPKEGEEERRSWMLVAKRAATLYPAGAQVEQSVTRQDIRVVLATLLCGFADGLKFYQSTLDFEIFGESAAQCREEANRQYKAGDKLKAITGYTLGLAKAGCAKTIAMLLSNLSEVSLRLRESHNAVAFAVAATRFGVADLSGKLLSRTCRALEQLGERALAMELARVSTDGACAEASKEFLRLPETYSFRTRVYTNGVAKAIVDGAVSNSKPLPEIVHHRIKAVPVAGKGRGVIATEAMESGELLIVAYALSLGLAAKDEFLQITSGRAHQGASTAKLVSRLAYSASSNNEVAWILSQLCAKPGESKETVQPCELVGLSPRWMPLLLQQHCFYPSHERVSLAKPTIDSIITINSHGSRTVEGAKYSGVFPSACLFNHSSDANCGFVSVELADGSSLPEVLAVMTMRAVKEGEELCVRYSEIMPLENTWGIKD</sequence>
<comment type="caution">
    <text evidence="2">The sequence shown here is derived from an EMBL/GenBank/DDBJ whole genome shotgun (WGS) entry which is preliminary data.</text>
</comment>
<dbReference type="AlphaFoldDB" id="A0AA36MPJ6"/>
<dbReference type="EMBL" id="CAUJNA010000313">
    <property type="protein sequence ID" value="CAJ1375283.1"/>
    <property type="molecule type" value="Genomic_DNA"/>
</dbReference>